<dbReference type="InterPro" id="IPR000210">
    <property type="entry name" value="BTB/POZ_dom"/>
</dbReference>
<dbReference type="InterPro" id="IPR036322">
    <property type="entry name" value="WD40_repeat_dom_sf"/>
</dbReference>
<dbReference type="Gene3D" id="3.30.710.10">
    <property type="entry name" value="Potassium Channel Kv1.1, Chain A"/>
    <property type="match status" value="1"/>
</dbReference>
<dbReference type="GO" id="GO:0034220">
    <property type="term" value="P:monoatomic ion transmembrane transport"/>
    <property type="evidence" value="ECO:0007669"/>
    <property type="project" value="UniProtKB-KW"/>
</dbReference>
<dbReference type="AlphaFoldDB" id="A0A2P2J5L7"/>
<feature type="domain" description="BTB" evidence="2">
    <location>
        <begin position="26"/>
        <end position="122"/>
    </location>
</feature>
<dbReference type="InterPro" id="IPR045068">
    <property type="entry name" value="BACURD1-3"/>
</dbReference>
<dbReference type="InterPro" id="IPR057441">
    <property type="entry name" value="Beta_prop_At2g24240"/>
</dbReference>
<organism evidence="3">
    <name type="scientific">Rhizophora mucronata</name>
    <name type="common">Asiatic mangrove</name>
    <dbReference type="NCBI Taxonomy" id="61149"/>
    <lineage>
        <taxon>Eukaryota</taxon>
        <taxon>Viridiplantae</taxon>
        <taxon>Streptophyta</taxon>
        <taxon>Embryophyta</taxon>
        <taxon>Tracheophyta</taxon>
        <taxon>Spermatophyta</taxon>
        <taxon>Magnoliopsida</taxon>
        <taxon>eudicotyledons</taxon>
        <taxon>Gunneridae</taxon>
        <taxon>Pentapetalae</taxon>
        <taxon>rosids</taxon>
        <taxon>fabids</taxon>
        <taxon>Malpighiales</taxon>
        <taxon>Rhizophoraceae</taxon>
        <taxon>Rhizophora</taxon>
    </lineage>
</organism>
<dbReference type="GO" id="GO:0051260">
    <property type="term" value="P:protein homooligomerization"/>
    <property type="evidence" value="ECO:0007669"/>
    <property type="project" value="InterPro"/>
</dbReference>
<dbReference type="InterPro" id="IPR011333">
    <property type="entry name" value="SKP1/BTB/POZ_sf"/>
</dbReference>
<accession>A0A2P2J5L7</accession>
<dbReference type="InterPro" id="IPR003131">
    <property type="entry name" value="T1-type_BTB"/>
</dbReference>
<keyword evidence="3" id="KW-0406">Ion transport</keyword>
<dbReference type="PANTHER" id="PTHR11145:SF23">
    <property type="entry name" value="PROTEIN BINDING PROTEIN"/>
    <property type="match status" value="1"/>
</dbReference>
<dbReference type="SUPFAM" id="SSF54695">
    <property type="entry name" value="POZ domain"/>
    <property type="match status" value="1"/>
</dbReference>
<dbReference type="InterPro" id="IPR015943">
    <property type="entry name" value="WD40/YVTN_repeat-like_dom_sf"/>
</dbReference>
<dbReference type="PANTHER" id="PTHR11145">
    <property type="entry name" value="BTB/POZ DOMAIN-CONTAINING ADAPTER FOR CUL3-MEDIATED RHOA DEGRADATION PROTEIN FAMILY MEMBER"/>
    <property type="match status" value="1"/>
</dbReference>
<dbReference type="Pfam" id="PF02214">
    <property type="entry name" value="BTB_2"/>
    <property type="match status" value="1"/>
</dbReference>
<evidence type="ECO:0000259" key="2">
    <source>
        <dbReference type="SMART" id="SM00225"/>
    </source>
</evidence>
<comment type="pathway">
    <text evidence="1">Protein modification; protein ubiquitination.</text>
</comment>
<keyword evidence="3" id="KW-0813">Transport</keyword>
<dbReference type="SUPFAM" id="SSF50978">
    <property type="entry name" value="WD40 repeat-like"/>
    <property type="match status" value="1"/>
</dbReference>
<keyword evidence="3" id="KW-0407">Ion channel</keyword>
<dbReference type="CDD" id="cd18316">
    <property type="entry name" value="BTB_POZ_KCTD-like"/>
    <property type="match status" value="1"/>
</dbReference>
<proteinExistence type="predicted"/>
<sequence>MPPSTVACAAASTDNLNLPKSNTSSNVVTIHVGGQIFQTTKQTLSLAGPKSLFAQLAESTQLGPRLIDRDPELFSVLLSLLRTGNLPSKARAFDIEDLIAESKFYNIESLLINSLSNPSQFEAFNLEKSLILPLNGRDSASAVATTPFGTLHVAHGSKITSFDWSLRKKSTMLTQFTAIDSLLALSPNLAAAGATDFSGLQLLDLQKGHVKETLNWENVTKSGSTVQAIGSSPGYLFTSFESSRRNSNSIMVYDLQTFSPVTDMGHCEIYGADLYSAIPATKLKWVESYGVVMSSGSHGGPSGVVGNVKLWDMRSGNVVWGLEERVDCFSDVTLSDSLSAIFKVGVNSGEVSYVDLRKLRNESNNDSNQWICLGDERKVASVKKEGVGCKIEAHGNQVFCSKGGDIELWAEVMMGSMRRSEDDLPERVFRRNCLGRVKDTGGSRITNLAFGGTKMFATRKDQQSVEVWQSSVRGC</sequence>
<dbReference type="EMBL" id="GGEC01008289">
    <property type="protein sequence ID" value="MBW88772.1"/>
    <property type="molecule type" value="Transcribed_RNA"/>
</dbReference>
<reference evidence="3" key="1">
    <citation type="submission" date="2018-02" db="EMBL/GenBank/DDBJ databases">
        <title>Rhizophora mucronata_Transcriptome.</title>
        <authorList>
            <person name="Meera S.P."/>
            <person name="Sreeshan A."/>
            <person name="Augustine A."/>
        </authorList>
    </citation>
    <scope>NUCLEOTIDE SEQUENCE</scope>
    <source>
        <tissue evidence="3">Leaf</tissue>
    </source>
</reference>
<evidence type="ECO:0000256" key="1">
    <source>
        <dbReference type="ARBA" id="ARBA00004906"/>
    </source>
</evidence>
<evidence type="ECO:0000313" key="3">
    <source>
        <dbReference type="EMBL" id="MBW88772.1"/>
    </source>
</evidence>
<protein>
    <submittedName>
        <fullName evidence="3">Potassium channel tetramerization domain-containing protein</fullName>
    </submittedName>
</protein>
<dbReference type="Gene3D" id="2.130.10.10">
    <property type="entry name" value="YVTN repeat-like/Quinoprotein amine dehydrogenase"/>
    <property type="match status" value="1"/>
</dbReference>
<dbReference type="SMART" id="SM00225">
    <property type="entry name" value="BTB"/>
    <property type="match status" value="1"/>
</dbReference>
<dbReference type="Pfam" id="PF25279">
    <property type="entry name" value="Beta_prop_At2g24240"/>
    <property type="match status" value="1"/>
</dbReference>
<name>A0A2P2J5L7_RHIMU</name>